<feature type="region of interest" description="Disordered" evidence="4">
    <location>
        <begin position="542"/>
        <end position="581"/>
    </location>
</feature>
<feature type="region of interest" description="Disordered" evidence="4">
    <location>
        <begin position="360"/>
        <end position="503"/>
    </location>
</feature>
<dbReference type="GO" id="GO:0016020">
    <property type="term" value="C:membrane"/>
    <property type="evidence" value="ECO:0007669"/>
    <property type="project" value="InterPro"/>
</dbReference>
<keyword evidence="5" id="KW-1133">Transmembrane helix</keyword>
<gene>
    <name evidence="6" type="ORF">B0A54_02912</name>
</gene>
<organism evidence="6 7">
    <name type="scientific">Friedmanniomyces endolithicus</name>
    <dbReference type="NCBI Taxonomy" id="329885"/>
    <lineage>
        <taxon>Eukaryota</taxon>
        <taxon>Fungi</taxon>
        <taxon>Dikarya</taxon>
        <taxon>Ascomycota</taxon>
        <taxon>Pezizomycotina</taxon>
        <taxon>Dothideomycetes</taxon>
        <taxon>Dothideomycetidae</taxon>
        <taxon>Mycosphaerellales</taxon>
        <taxon>Teratosphaeriaceae</taxon>
        <taxon>Friedmanniomyces</taxon>
    </lineage>
</organism>
<feature type="compositionally biased region" description="Polar residues" evidence="4">
    <location>
        <begin position="364"/>
        <end position="418"/>
    </location>
</feature>
<comment type="similarity">
    <text evidence="1">Belongs to the MIT1/WOR1 family.</text>
</comment>
<keyword evidence="5" id="KW-0472">Membrane</keyword>
<dbReference type="Pfam" id="PF09729">
    <property type="entry name" value="Gti1_Pac2"/>
    <property type="match status" value="1"/>
</dbReference>
<feature type="transmembrane region" description="Helical" evidence="5">
    <location>
        <begin position="739"/>
        <end position="758"/>
    </location>
</feature>
<dbReference type="AlphaFoldDB" id="A0A4U0VDE8"/>
<evidence type="ECO:0000256" key="5">
    <source>
        <dbReference type="SAM" id="Phobius"/>
    </source>
</evidence>
<sequence>MSSGGAGTLVPTFHGFVHNTMDGLVLFEACLSGKLHHVPRRPHDRERASLIKSGSIFIYEENASGIKRWTDGVAWSPSRILGNFLIYRELEKPFPPGEKKRAIKRKRTTAPGEPYPRRGSDETDGAEIITPLTPPSPGPSHEAKPETLGTDQEKELERSLIGSLVDSYGFRPDGLVKKTMSVSVNGISHHMVSYYKVEDVKNHVLPRPLSDSRLQNISVRPELYLKQNFRAPVEETEHYAIDGHMHAHPQAMYSSMVGGYGVRPGQYAGHPYTGIYGMQASTGAGVYGAMTGTSWPTQQTSMGALSYGNRAYGSQAYPDYYQPPMTSAATPAVKSEHQQAAAPAPAYNTQYASNYASMPRHDAQSTPMMQSTYHPPTQSATSSFGSMSAPNGRPSYSNTMSSPATHNQPQQMYSTGGPQQYAVRSPVQPYAMHSAPTSAIPQPSHSDLKSPLSATHPGPPATDPHMSYRDPSYRVQTPQSARGTPHMSGLGINGGSGYANQAQNGHEYHHYNSTTQPYRGSMAASGPVHFLPRNLLYGARCYSSSTPSKPDVSNSRPGPAAPERSQKATPIADSLEHARERTEAVTKQIRSSVTSLTPRENIYNLPNLLTLSRLIAAPVTAYLLVHDQYTWALALFAYAGITDLVDGWLARRWKQQTVAGSVIDPGADKALMIILTVTLAVKGAIPMYLATLILGRDASLALAAIYYRYASLPAPKTFMRYWDFTLPSAEVHPTTVSKYNTFLQLMLIGSTLALPVVTGSSHGISVLQGADLHQAMTYFQWLVAGTTAWSGLSYAFLKDAVTILGSDEELKAKQGARGRAIIGVTFGSLVAAAVWYAVNSDDEETKEPAF</sequence>
<dbReference type="STRING" id="329885.A0A4U0VDE8"/>
<accession>A0A4U0VDE8</accession>
<name>A0A4U0VDE8_9PEZI</name>
<dbReference type="PROSITE" id="PS00379">
    <property type="entry name" value="CDP_ALCOHOL_P_TRANSF"/>
    <property type="match status" value="1"/>
</dbReference>
<keyword evidence="5" id="KW-0812">Transmembrane</keyword>
<dbReference type="InterPro" id="IPR043130">
    <property type="entry name" value="CDP-OH_PTrfase_TM_dom"/>
</dbReference>
<evidence type="ECO:0000313" key="7">
    <source>
        <dbReference type="Proteomes" id="UP000310066"/>
    </source>
</evidence>
<dbReference type="InterPro" id="IPR048254">
    <property type="entry name" value="CDP_ALCOHOL_P_TRANSF_CS"/>
</dbReference>
<dbReference type="GO" id="GO:0008654">
    <property type="term" value="P:phospholipid biosynthetic process"/>
    <property type="evidence" value="ECO:0007669"/>
    <property type="project" value="InterPro"/>
</dbReference>
<feature type="compositionally biased region" description="Polar residues" evidence="4">
    <location>
        <begin position="435"/>
        <end position="445"/>
    </location>
</feature>
<comment type="caution">
    <text evidence="6">The sequence shown here is derived from an EMBL/GenBank/DDBJ whole genome shotgun (WGS) entry which is preliminary data.</text>
</comment>
<feature type="compositionally biased region" description="Polar residues" evidence="4">
    <location>
        <begin position="542"/>
        <end position="556"/>
    </location>
</feature>
<evidence type="ECO:0000256" key="2">
    <source>
        <dbReference type="ARBA" id="ARBA00022679"/>
    </source>
</evidence>
<protein>
    <submittedName>
        <fullName evidence="6">Uncharacterized protein</fullName>
    </submittedName>
</protein>
<feature type="region of interest" description="Disordered" evidence="4">
    <location>
        <begin position="96"/>
        <end position="152"/>
    </location>
</feature>
<evidence type="ECO:0000256" key="3">
    <source>
        <dbReference type="RuleBase" id="RU003750"/>
    </source>
</evidence>
<evidence type="ECO:0000256" key="4">
    <source>
        <dbReference type="SAM" id="MobiDB-lite"/>
    </source>
</evidence>
<dbReference type="Gene3D" id="1.20.120.1760">
    <property type="match status" value="1"/>
</dbReference>
<feature type="transmembrane region" description="Helical" evidence="5">
    <location>
        <begin position="818"/>
        <end position="838"/>
    </location>
</feature>
<proteinExistence type="inferred from homology"/>
<dbReference type="OrthoDB" id="5319641at2759"/>
<feature type="transmembrane region" description="Helical" evidence="5">
    <location>
        <begin position="670"/>
        <end position="694"/>
    </location>
</feature>
<reference evidence="6 7" key="1">
    <citation type="submission" date="2017-03" db="EMBL/GenBank/DDBJ databases">
        <title>Genomes of endolithic fungi from Antarctica.</title>
        <authorList>
            <person name="Coleine C."/>
            <person name="Masonjones S."/>
            <person name="Stajich J.E."/>
        </authorList>
    </citation>
    <scope>NUCLEOTIDE SEQUENCE [LARGE SCALE GENOMIC DNA]</scope>
    <source>
        <strain evidence="6 7">CCFEE 5311</strain>
    </source>
</reference>
<dbReference type="Proteomes" id="UP000310066">
    <property type="component" value="Unassembled WGS sequence"/>
</dbReference>
<evidence type="ECO:0000313" key="6">
    <source>
        <dbReference type="EMBL" id="TKA46105.1"/>
    </source>
</evidence>
<evidence type="ECO:0000256" key="1">
    <source>
        <dbReference type="ARBA" id="ARBA00008359"/>
    </source>
</evidence>
<dbReference type="GO" id="GO:0003677">
    <property type="term" value="F:DNA binding"/>
    <property type="evidence" value="ECO:0007669"/>
    <property type="project" value="TreeGrafter"/>
</dbReference>
<dbReference type="InterPro" id="IPR000462">
    <property type="entry name" value="CDP-OH_P_trans"/>
</dbReference>
<dbReference type="Pfam" id="PF01066">
    <property type="entry name" value="CDP-OH_P_transf"/>
    <property type="match status" value="1"/>
</dbReference>
<feature type="transmembrane region" description="Helical" evidence="5">
    <location>
        <begin position="778"/>
        <end position="797"/>
    </location>
</feature>
<keyword evidence="2 3" id="KW-0808">Transferase</keyword>
<dbReference type="InterPro" id="IPR018608">
    <property type="entry name" value="Gti1/Pac2"/>
</dbReference>
<comment type="similarity">
    <text evidence="3">Belongs to the CDP-alcohol phosphatidyltransferase class-I family.</text>
</comment>
<dbReference type="EMBL" id="NAJP01000009">
    <property type="protein sequence ID" value="TKA46105.1"/>
    <property type="molecule type" value="Genomic_DNA"/>
</dbReference>
<feature type="compositionally biased region" description="Basic and acidic residues" evidence="4">
    <location>
        <begin position="141"/>
        <end position="152"/>
    </location>
</feature>
<dbReference type="GO" id="GO:0016780">
    <property type="term" value="F:phosphotransferase activity, for other substituted phosphate groups"/>
    <property type="evidence" value="ECO:0007669"/>
    <property type="project" value="InterPro"/>
</dbReference>
<dbReference type="PANTHER" id="PTHR28027">
    <property type="entry name" value="TRANSCRIPTIONAL REGULATOR MIT1"/>
    <property type="match status" value="1"/>
</dbReference>
<dbReference type="PANTHER" id="PTHR28027:SF2">
    <property type="entry name" value="TRANSCRIPTIONAL REGULATOR MIT1"/>
    <property type="match status" value="1"/>
</dbReference>
<dbReference type="FunFam" id="1.20.120.1760:FF:000017">
    <property type="entry name" value="Phosphatidyl synthase"/>
    <property type="match status" value="1"/>
</dbReference>